<sequence length="76" mass="8494">MESFFSTPALFLNLSFHKRPPEGVTRRYSPFSSVSLYGLSSGLALRNAISVRAILGAFHFRYSQKVPTQAPKTARM</sequence>
<dbReference type="KEGG" id="aex:Astex_1476"/>
<dbReference type="AlphaFoldDB" id="E8RPW9"/>
<accession>E8RPW9</accession>
<reference evidence="2" key="1">
    <citation type="submission" date="2010-12" db="EMBL/GenBank/DDBJ databases">
        <title>Complete sequence of chromosome 1 of Asticcacaulis excentricus CB 48.</title>
        <authorList>
            <consortium name="US DOE Joint Genome Institute"/>
            <person name="Lucas S."/>
            <person name="Copeland A."/>
            <person name="Lapidus A."/>
            <person name="Cheng J.-F."/>
            <person name="Bruce D."/>
            <person name="Goodwin L."/>
            <person name="Pitluck S."/>
            <person name="Teshima H."/>
            <person name="Davenport K."/>
            <person name="Detter J.C."/>
            <person name="Han C."/>
            <person name="Tapia R."/>
            <person name="Land M."/>
            <person name="Hauser L."/>
            <person name="Jeffries C."/>
            <person name="Kyrpides N."/>
            <person name="Ivanova N."/>
            <person name="Ovchinnikova G."/>
            <person name="Brun Y.V."/>
            <person name="Woyke T."/>
        </authorList>
    </citation>
    <scope>NUCLEOTIDE SEQUENCE [LARGE SCALE GENOMIC DNA]</scope>
    <source>
        <strain evidence="2">ATCC 15261 / DSM 4724 / KCTC 12464 / NCIMB 9791 / VKM B-1370 / CB 48</strain>
    </source>
</reference>
<organism evidence="1 2">
    <name type="scientific">Asticcacaulis excentricus (strain ATCC 15261 / DSM 4724 / KCTC 12464 / NCIMB 9791 / VKM B-1370 / CB 48)</name>
    <dbReference type="NCBI Taxonomy" id="573065"/>
    <lineage>
        <taxon>Bacteria</taxon>
        <taxon>Pseudomonadati</taxon>
        <taxon>Pseudomonadota</taxon>
        <taxon>Alphaproteobacteria</taxon>
        <taxon>Caulobacterales</taxon>
        <taxon>Caulobacteraceae</taxon>
        <taxon>Asticcacaulis</taxon>
    </lineage>
</organism>
<evidence type="ECO:0000313" key="2">
    <source>
        <dbReference type="Proteomes" id="UP000001492"/>
    </source>
</evidence>
<gene>
    <name evidence="1" type="ordered locus">Astex_1476</name>
</gene>
<evidence type="ECO:0000313" key="1">
    <source>
        <dbReference type="EMBL" id="ADU13142.1"/>
    </source>
</evidence>
<keyword evidence="2" id="KW-1185">Reference proteome</keyword>
<dbReference type="Proteomes" id="UP000001492">
    <property type="component" value="Chromosome 1"/>
</dbReference>
<name>E8RPW9_ASTEC</name>
<dbReference type="EMBL" id="CP002395">
    <property type="protein sequence ID" value="ADU13142.1"/>
    <property type="molecule type" value="Genomic_DNA"/>
</dbReference>
<dbReference type="HOGENOM" id="CLU_2646671_0_0_5"/>
<protein>
    <submittedName>
        <fullName evidence="1">Uncharacterized protein</fullName>
    </submittedName>
</protein>
<proteinExistence type="predicted"/>